<name>A0A1M5G301_9FLAO</name>
<dbReference type="OrthoDB" id="1328118at2"/>
<organism evidence="2 3">
    <name type="scientific">Flavobacterium segetis</name>
    <dbReference type="NCBI Taxonomy" id="271157"/>
    <lineage>
        <taxon>Bacteria</taxon>
        <taxon>Pseudomonadati</taxon>
        <taxon>Bacteroidota</taxon>
        <taxon>Flavobacteriia</taxon>
        <taxon>Flavobacteriales</taxon>
        <taxon>Flavobacteriaceae</taxon>
        <taxon>Flavobacterium</taxon>
    </lineage>
</organism>
<protein>
    <submittedName>
        <fullName evidence="2">Uncharacterized protein</fullName>
    </submittedName>
</protein>
<sequence length="430" mass="46888">MLVFSLSNCQEEEVLNIENSVNNFNIEDARDFFNNNPIKIKQNLYFVGELKWDNGNFNNDTLYVPLFSKGSLSIKVVKNGKTEKYIFPFIAVTENKSNQSFNYNLKVYFSLKKETFNKETYHFYDNNNKLTVNKEKKVSKQALKTSKIAGCELWGYFLTNNDTGERTLIYTWWECSSGGSNGTPEQEAPDGGGGGGEGGNCPEGYIQDQNGSCVPNLIDPCITAKEISIATQSTTYLSAKASINSASANIEHSITLGKDVNGNITQAPMRSGGQNSVAVNTTWPGAFGALHNHPNNTQISGGDIYASIALNANNSNFTTSFIATDGEVYAAVVTDLAAAQAFVAAYPADHSPGYNPEFPDFIFNQLQVLVTPMGSSIEGKTAAIAFILDKYNAGITLLKQDSNGEFKPIKTLETTNSDGSKTYTTRTPCN</sequence>
<feature type="compositionally biased region" description="Gly residues" evidence="1">
    <location>
        <begin position="190"/>
        <end position="201"/>
    </location>
</feature>
<evidence type="ECO:0000256" key="1">
    <source>
        <dbReference type="SAM" id="MobiDB-lite"/>
    </source>
</evidence>
<reference evidence="3" key="1">
    <citation type="submission" date="2016-11" db="EMBL/GenBank/DDBJ databases">
        <authorList>
            <person name="Varghese N."/>
            <person name="Submissions S."/>
        </authorList>
    </citation>
    <scope>NUCLEOTIDE SEQUENCE [LARGE SCALE GENOMIC DNA]</scope>
    <source>
        <strain evidence="3">DSM 19741</strain>
    </source>
</reference>
<keyword evidence="3" id="KW-1185">Reference proteome</keyword>
<gene>
    <name evidence="2" type="ORF">SAMN05444396_103239</name>
</gene>
<dbReference type="RefSeq" id="WP_072989292.1">
    <property type="nucleotide sequence ID" value="NZ_FQWE01000003.1"/>
</dbReference>
<dbReference type="Proteomes" id="UP000184036">
    <property type="component" value="Unassembled WGS sequence"/>
</dbReference>
<feature type="region of interest" description="Disordered" evidence="1">
    <location>
        <begin position="409"/>
        <end position="430"/>
    </location>
</feature>
<accession>A0A1M5G301</accession>
<evidence type="ECO:0000313" key="2">
    <source>
        <dbReference type="EMBL" id="SHF98177.1"/>
    </source>
</evidence>
<dbReference type="STRING" id="271157.SAMN05444396_103239"/>
<feature type="region of interest" description="Disordered" evidence="1">
    <location>
        <begin position="180"/>
        <end position="202"/>
    </location>
</feature>
<dbReference type="AlphaFoldDB" id="A0A1M5G301"/>
<dbReference type="EMBL" id="FQWE01000003">
    <property type="protein sequence ID" value="SHF98177.1"/>
    <property type="molecule type" value="Genomic_DNA"/>
</dbReference>
<proteinExistence type="predicted"/>
<feature type="compositionally biased region" description="Polar residues" evidence="1">
    <location>
        <begin position="412"/>
        <end position="430"/>
    </location>
</feature>
<evidence type="ECO:0000313" key="3">
    <source>
        <dbReference type="Proteomes" id="UP000184036"/>
    </source>
</evidence>